<feature type="region of interest" description="Disordered" evidence="1">
    <location>
        <begin position="125"/>
        <end position="161"/>
    </location>
</feature>
<protein>
    <submittedName>
        <fullName evidence="2">Uncharacterized protein</fullName>
    </submittedName>
</protein>
<evidence type="ECO:0000313" key="3">
    <source>
        <dbReference type="Proteomes" id="UP001206128"/>
    </source>
</evidence>
<dbReference type="EMBL" id="JAMTCK010000017">
    <property type="protein sequence ID" value="MCP2169172.1"/>
    <property type="molecule type" value="Genomic_DNA"/>
</dbReference>
<reference evidence="2" key="1">
    <citation type="submission" date="2022-06" db="EMBL/GenBank/DDBJ databases">
        <title>Genomic Encyclopedia of Archaeal and Bacterial Type Strains, Phase II (KMG-II): from individual species to whole genera.</title>
        <authorList>
            <person name="Goeker M."/>
        </authorList>
    </citation>
    <scope>NUCLEOTIDE SEQUENCE</scope>
    <source>
        <strain evidence="2">DSM 43935</strain>
    </source>
</reference>
<gene>
    <name evidence="2" type="ORF">LX83_006056</name>
</gene>
<name>A0AAE3GJ51_9PSEU</name>
<dbReference type="RefSeq" id="WP_253777704.1">
    <property type="nucleotide sequence ID" value="NZ_JAMTCK010000017.1"/>
</dbReference>
<evidence type="ECO:0000256" key="1">
    <source>
        <dbReference type="SAM" id="MobiDB-lite"/>
    </source>
</evidence>
<sequence>MTDQDLELLITVVVAADDDRQARDACRELVAHTGGRIVASGDCSDEEPGCWAVTVSVVSAERADYHTAAALARAVRQFVRSLRPEFPVPPVSCEPPTAWTVLDDPELIDEWVPGAERLLVEAWAGGDPHERGAPPAEPEPEPEPAAQPTPTPANATGPDGEPVRLWLRVDVVADHTAGAEWQARAVASRIVQSGAIQGVTARDGVLSVQVDLGTSRQGGERALRTAVSSLGRTGWSPIRSDNGVSSIGWTAETRPSSGITALELRAVPEQGAGAPAAPGSGVPPGPAPARG</sequence>
<feature type="compositionally biased region" description="Pro residues" evidence="1">
    <location>
        <begin position="281"/>
        <end position="291"/>
    </location>
</feature>
<comment type="caution">
    <text evidence="2">The sequence shown here is derived from an EMBL/GenBank/DDBJ whole genome shotgun (WGS) entry which is preliminary data.</text>
</comment>
<feature type="compositionally biased region" description="Low complexity" evidence="1">
    <location>
        <begin position="271"/>
        <end position="280"/>
    </location>
</feature>
<keyword evidence="3" id="KW-1185">Reference proteome</keyword>
<accession>A0AAE3GJ51</accession>
<dbReference type="AlphaFoldDB" id="A0AAE3GJ51"/>
<proteinExistence type="predicted"/>
<feature type="region of interest" description="Disordered" evidence="1">
    <location>
        <begin position="268"/>
        <end position="291"/>
    </location>
</feature>
<organism evidence="2 3">
    <name type="scientific">Goodfellowiella coeruleoviolacea</name>
    <dbReference type="NCBI Taxonomy" id="334858"/>
    <lineage>
        <taxon>Bacteria</taxon>
        <taxon>Bacillati</taxon>
        <taxon>Actinomycetota</taxon>
        <taxon>Actinomycetes</taxon>
        <taxon>Pseudonocardiales</taxon>
        <taxon>Pseudonocardiaceae</taxon>
        <taxon>Goodfellowiella</taxon>
    </lineage>
</organism>
<dbReference type="Proteomes" id="UP001206128">
    <property type="component" value="Unassembled WGS sequence"/>
</dbReference>
<evidence type="ECO:0000313" key="2">
    <source>
        <dbReference type="EMBL" id="MCP2169172.1"/>
    </source>
</evidence>